<evidence type="ECO:0000313" key="3">
    <source>
        <dbReference type="EMBL" id="TMV08587.1"/>
    </source>
</evidence>
<dbReference type="EMBL" id="VCPD01000002">
    <property type="protein sequence ID" value="TMV08587.1"/>
    <property type="molecule type" value="Genomic_DNA"/>
</dbReference>
<evidence type="ECO:0000259" key="2">
    <source>
        <dbReference type="Pfam" id="PF09832"/>
    </source>
</evidence>
<organism evidence="3 4">
    <name type="scientific">Ruegeria sediminis</name>
    <dbReference type="NCBI Taxonomy" id="2583820"/>
    <lineage>
        <taxon>Bacteria</taxon>
        <taxon>Pseudomonadati</taxon>
        <taxon>Pseudomonadota</taxon>
        <taxon>Alphaproteobacteria</taxon>
        <taxon>Rhodobacterales</taxon>
        <taxon>Roseobacteraceae</taxon>
        <taxon>Ruegeria</taxon>
    </lineage>
</organism>
<dbReference type="RefSeq" id="WP_138840616.1">
    <property type="nucleotide sequence ID" value="NZ_VCPD01000002.1"/>
</dbReference>
<keyword evidence="1" id="KW-0732">Signal</keyword>
<feature type="domain" description="DUF2059" evidence="2">
    <location>
        <begin position="75"/>
        <end position="131"/>
    </location>
</feature>
<accession>A0ABY2X036</accession>
<dbReference type="Proteomes" id="UP001193035">
    <property type="component" value="Unassembled WGS sequence"/>
</dbReference>
<dbReference type="Pfam" id="PF09832">
    <property type="entry name" value="DUF2059"/>
    <property type="match status" value="1"/>
</dbReference>
<sequence>MRLGAFLVGVSLVWSAPLAADEAVDRLASAMRIDEVVGILREEGLSYARDLDQDMLGGSGGSFFESQVEIIYATEAMKADLRNALDVGLTPGQIEQAALFFESDLGQMIIALENSARRAFSDDAVEEMAKANYAAVDRNSALFLLVDEYVQINDLVEQNLNGTLSADFNFLRGVADGQDVFSDDAALLSTLLTRKDETRKETEDWLYGFLLMAYQPLSEAQLRENIAFSRTEAGKALNTALFEGFDRMYDRISFELGFAVGGAMTASDL</sequence>
<protein>
    <submittedName>
        <fullName evidence="3">DUF2059 domain-containing protein</fullName>
    </submittedName>
</protein>
<comment type="caution">
    <text evidence="3">The sequence shown here is derived from an EMBL/GenBank/DDBJ whole genome shotgun (WGS) entry which is preliminary data.</text>
</comment>
<name>A0ABY2X036_9RHOB</name>
<dbReference type="InterPro" id="IPR018637">
    <property type="entry name" value="DUF2059"/>
</dbReference>
<proteinExistence type="predicted"/>
<evidence type="ECO:0000313" key="4">
    <source>
        <dbReference type="Proteomes" id="UP001193035"/>
    </source>
</evidence>
<reference evidence="3 4" key="1">
    <citation type="submission" date="2019-05" db="EMBL/GenBank/DDBJ databases">
        <title>Ruegeria sp. nov., isolated from tidal flat.</title>
        <authorList>
            <person name="Kim W."/>
        </authorList>
    </citation>
    <scope>NUCLEOTIDE SEQUENCE [LARGE SCALE GENOMIC DNA]</scope>
    <source>
        <strain evidence="3 4">CAU 1488</strain>
    </source>
</reference>
<gene>
    <name evidence="3" type="ORF">FGK63_05550</name>
</gene>
<feature type="chain" id="PRO_5045778293" evidence="1">
    <location>
        <begin position="20"/>
        <end position="269"/>
    </location>
</feature>
<feature type="signal peptide" evidence="1">
    <location>
        <begin position="1"/>
        <end position="19"/>
    </location>
</feature>
<keyword evidence="4" id="KW-1185">Reference proteome</keyword>
<evidence type="ECO:0000256" key="1">
    <source>
        <dbReference type="SAM" id="SignalP"/>
    </source>
</evidence>